<dbReference type="GO" id="GO:0016740">
    <property type="term" value="F:transferase activity"/>
    <property type="evidence" value="ECO:0007669"/>
    <property type="project" value="UniProtKB-KW"/>
</dbReference>
<organism evidence="1 2">
    <name type="scientific">Hymenobacter metallilatus</name>
    <dbReference type="NCBI Taxonomy" id="2493666"/>
    <lineage>
        <taxon>Bacteria</taxon>
        <taxon>Pseudomonadati</taxon>
        <taxon>Bacteroidota</taxon>
        <taxon>Cytophagia</taxon>
        <taxon>Cytophagales</taxon>
        <taxon>Hymenobacteraceae</taxon>
        <taxon>Hymenobacter</taxon>
    </lineage>
</organism>
<dbReference type="AlphaFoldDB" id="A0A3R9N717"/>
<evidence type="ECO:0000313" key="2">
    <source>
        <dbReference type="Proteomes" id="UP000280066"/>
    </source>
</evidence>
<proteinExistence type="predicted"/>
<dbReference type="SUPFAM" id="SSF53756">
    <property type="entry name" value="UDP-Glycosyltransferase/glycogen phosphorylase"/>
    <property type="match status" value="1"/>
</dbReference>
<accession>A0A3R9N717</accession>
<evidence type="ECO:0000313" key="1">
    <source>
        <dbReference type="EMBL" id="RSK25273.1"/>
    </source>
</evidence>
<dbReference type="RefSeq" id="WP_125433023.1">
    <property type="nucleotide sequence ID" value="NZ_RWIS01000013.1"/>
</dbReference>
<name>A0A3R9N717_9BACT</name>
<reference evidence="1 2" key="1">
    <citation type="submission" date="2018-12" db="EMBL/GenBank/DDBJ databases">
        <authorList>
            <person name="Feng G."/>
            <person name="Zhu H."/>
        </authorList>
    </citation>
    <scope>NUCLEOTIDE SEQUENCE [LARGE SCALE GENOMIC DNA]</scope>
    <source>
        <strain evidence="1 2">9PBR-2</strain>
    </source>
</reference>
<dbReference type="OrthoDB" id="925984at2"/>
<gene>
    <name evidence="1" type="ORF">EI290_17795</name>
</gene>
<comment type="caution">
    <text evidence="1">The sequence shown here is derived from an EMBL/GenBank/DDBJ whole genome shotgun (WGS) entry which is preliminary data.</text>
</comment>
<keyword evidence="2" id="KW-1185">Reference proteome</keyword>
<dbReference type="EMBL" id="RWIS01000013">
    <property type="protein sequence ID" value="RSK25273.1"/>
    <property type="molecule type" value="Genomic_DNA"/>
</dbReference>
<sequence>MPPPTIILLASVLKPLNDTRMLGKFGRTLAERPATQVHVAGRFAPAPVSLPPNLHTHSLLQGTRLSLARLAAQWRYWQLLRTLHPQVVVVHAPELLPLTVAWQLLGPGRRFIYDVRENYALNIRTQAVYPVWVRGLLAGLVRRLETLAARRAAAVLLAEQSYAAELPFAAGGPTSEPLIIENKYQPYDNAPVAWPRRLPPVSEPLRVLYSGTISELNGIWEAVRFLELLQTVWPRAQLTICGFCQQPGLLRQLEATVAASGGAVRLVGGATLVAHQQVVAEIRRSHLGLLPYRPHTSTARCVPTKLFEYLANALPVIVPPNPLWMAPVAAARAGLVVEFQRDSYTDAAGLLRQLRSAEFYPAGPPADALWATEAGKLHQLLDSIR</sequence>
<protein>
    <submittedName>
        <fullName evidence="1">Glycosyltransferase</fullName>
    </submittedName>
</protein>
<dbReference type="Proteomes" id="UP000280066">
    <property type="component" value="Unassembled WGS sequence"/>
</dbReference>
<keyword evidence="1" id="KW-0808">Transferase</keyword>
<dbReference type="Gene3D" id="3.40.50.2000">
    <property type="entry name" value="Glycogen Phosphorylase B"/>
    <property type="match status" value="1"/>
</dbReference>